<reference evidence="1 2" key="1">
    <citation type="submission" date="2019-06" db="EMBL/GenBank/DDBJ databases">
        <authorList>
            <person name="Livingstone P."/>
            <person name="Whitworth D."/>
        </authorList>
    </citation>
    <scope>NUCLEOTIDE SEQUENCE [LARGE SCALE GENOMIC DNA]</scope>
    <source>
        <strain evidence="1 2">AM401</strain>
    </source>
</reference>
<accession>A0A540X6B5</accession>
<proteinExistence type="predicted"/>
<dbReference type="AlphaFoldDB" id="A0A540X6B5"/>
<sequence length="209" mass="22546">MTDLASLKNGAEAELLGARDSGHLDDLRARIADWPPALRAAYGPVLVALGSPPLSEEGGVRGLPGASERQGACRLALLAMYVDTGTPRWSSGLLDKVLDAVLAVPGGTCDDFLLALWRMCDVPSFPLTVVGVRFIRDVVRALLIRQRRGMPVDLRWLTPLGTGLTPARACFSYLVLALKPEWFTDALEQSFRGAVKDPEVLEEVFPPGP</sequence>
<dbReference type="Proteomes" id="UP000315369">
    <property type="component" value="Unassembled WGS sequence"/>
</dbReference>
<comment type="caution">
    <text evidence="1">The sequence shown here is derived from an EMBL/GenBank/DDBJ whole genome shotgun (WGS) entry which is preliminary data.</text>
</comment>
<evidence type="ECO:0000313" key="1">
    <source>
        <dbReference type="EMBL" id="TQF16783.1"/>
    </source>
</evidence>
<protein>
    <submittedName>
        <fullName evidence="1">Uncharacterized protein</fullName>
    </submittedName>
</protein>
<keyword evidence="2" id="KW-1185">Reference proteome</keyword>
<organism evidence="1 2">
    <name type="scientific">Myxococcus llanfairpwllgwyngyllgogerychwyrndrobwllllantysiliogogogochensis</name>
    <dbReference type="NCBI Taxonomy" id="2590453"/>
    <lineage>
        <taxon>Bacteria</taxon>
        <taxon>Pseudomonadati</taxon>
        <taxon>Myxococcota</taxon>
        <taxon>Myxococcia</taxon>
        <taxon>Myxococcales</taxon>
        <taxon>Cystobacterineae</taxon>
        <taxon>Myxococcaceae</taxon>
        <taxon>Myxococcus</taxon>
    </lineage>
</organism>
<name>A0A540X6B5_9BACT</name>
<dbReference type="EMBL" id="VIFM01000017">
    <property type="protein sequence ID" value="TQF16783.1"/>
    <property type="molecule type" value="Genomic_DNA"/>
</dbReference>
<gene>
    <name evidence="1" type="ORF">FJV41_06405</name>
</gene>
<dbReference type="RefSeq" id="WP_141641520.1">
    <property type="nucleotide sequence ID" value="NZ_VIFM01000017.1"/>
</dbReference>
<dbReference type="OrthoDB" id="9974163at2"/>
<evidence type="ECO:0000313" key="2">
    <source>
        <dbReference type="Proteomes" id="UP000315369"/>
    </source>
</evidence>